<keyword evidence="7" id="KW-1185">Reference proteome</keyword>
<evidence type="ECO:0000313" key="6">
    <source>
        <dbReference type="EMBL" id="EAN79400.1"/>
    </source>
</evidence>
<dbReference type="STRING" id="185431.Q385Y1"/>
<dbReference type="KEGG" id="tbr:Tb11.02.1910"/>
<dbReference type="PANTHER" id="PTHR21680">
    <property type="entry name" value="COILED-COIL DOMAIN-CONTAINING PROTEIN 124"/>
    <property type="match status" value="1"/>
</dbReference>
<feature type="compositionally biased region" description="Basic and acidic residues" evidence="3">
    <location>
        <begin position="165"/>
        <end position="178"/>
    </location>
</feature>
<dbReference type="PANTHER" id="PTHR21680:SF0">
    <property type="entry name" value="COILED-COIL DOMAIN-CONTAINING PROTEIN 124"/>
    <property type="match status" value="1"/>
</dbReference>
<accession>Q385Y1</accession>
<dbReference type="eggNOG" id="KOG3223">
    <property type="taxonomic scope" value="Eukaryota"/>
</dbReference>
<feature type="signal peptide" evidence="4">
    <location>
        <begin position="1"/>
        <end position="17"/>
    </location>
</feature>
<feature type="region of interest" description="Disordered" evidence="3">
    <location>
        <begin position="278"/>
        <end position="317"/>
    </location>
</feature>
<dbReference type="AlphaFoldDB" id="Q385Y1"/>
<feature type="domain" description="Coiled-coil" evidence="5">
    <location>
        <begin position="213"/>
        <end position="285"/>
    </location>
</feature>
<dbReference type="RefSeq" id="XP_828512.1">
    <property type="nucleotide sequence ID" value="XM_823419.1"/>
</dbReference>
<evidence type="ECO:0000256" key="4">
    <source>
        <dbReference type="SAM" id="SignalP"/>
    </source>
</evidence>
<proteinExistence type="inferred from homology"/>
<dbReference type="Proteomes" id="UP000008524">
    <property type="component" value="Chromosome 11"/>
</dbReference>
<name>Q385Y1_TRYB2</name>
<evidence type="ECO:0000313" key="7">
    <source>
        <dbReference type="Proteomes" id="UP000008524"/>
    </source>
</evidence>
<dbReference type="GeneID" id="3664874"/>
<keyword evidence="4" id="KW-0732">Signal</keyword>
<feature type="region of interest" description="Disordered" evidence="3">
    <location>
        <begin position="165"/>
        <end position="209"/>
    </location>
</feature>
<reference evidence="6 7" key="2">
    <citation type="journal article" date="2005" name="Science">
        <title>The genome of the African trypanosome Trypanosoma brucei.</title>
        <authorList>
            <person name="Berriman M."/>
            <person name="Ghedin E."/>
            <person name="Hertz-Fowler C."/>
            <person name="Blandin G."/>
            <person name="Renauld H."/>
            <person name="Bartholomeu D.C."/>
            <person name="Lennard N.J."/>
            <person name="Caler E."/>
            <person name="Hamlin N.E."/>
            <person name="Haas B."/>
            <person name="Bohme U."/>
            <person name="Hannick L."/>
            <person name="Aslett M.A."/>
            <person name="Shallom J."/>
            <person name="Marcello L."/>
            <person name="Hou L."/>
            <person name="Wickstead B."/>
            <person name="Alsmark U.C."/>
            <person name="Arrowsmith C."/>
            <person name="Atkin R.J."/>
            <person name="Barron A.J."/>
            <person name="Bringaud F."/>
            <person name="Brooks K."/>
            <person name="Carrington M."/>
            <person name="Cherevach I."/>
            <person name="Chillingworth T.J."/>
            <person name="Churcher C."/>
            <person name="Clark L.N."/>
            <person name="Corton C.H."/>
            <person name="Cronin A."/>
            <person name="Davies R.M."/>
            <person name="Doggett J."/>
            <person name="Djikeng A."/>
            <person name="Feldblyum T."/>
            <person name="Field M.C."/>
            <person name="Fraser A."/>
            <person name="Goodhead I."/>
            <person name="Hance Z."/>
            <person name="Harper D."/>
            <person name="Harris B.R."/>
            <person name="Hauser H."/>
            <person name="Hostetler J."/>
            <person name="Ivens A."/>
            <person name="Jagels K."/>
            <person name="Johnson D."/>
            <person name="Johnson J."/>
            <person name="Jones K."/>
            <person name="Kerhornou A.X."/>
            <person name="Koo H."/>
            <person name="Larke N."/>
            <person name="Landfear S."/>
            <person name="Larkin C."/>
            <person name="Leech V."/>
            <person name="Line A."/>
            <person name="Lord A."/>
            <person name="Macleod A."/>
            <person name="Mooney P.J."/>
            <person name="Moule S."/>
            <person name="Martin D.M."/>
            <person name="Morgan G.W."/>
            <person name="Mungall K."/>
            <person name="Norbertczak H."/>
            <person name="Ormond D."/>
            <person name="Pai G."/>
            <person name="Peacock C.S."/>
            <person name="Peterson J."/>
            <person name="Quail M.A."/>
            <person name="Rabbinowitsch E."/>
            <person name="Rajandream M.A."/>
            <person name="Reitter C."/>
            <person name="Salzberg S.L."/>
            <person name="Sanders M."/>
            <person name="Schobel S."/>
            <person name="Sharp S."/>
            <person name="Simmonds M."/>
            <person name="Simpson A.J."/>
            <person name="Tallon L."/>
            <person name="Turner C.M."/>
            <person name="Tait A."/>
            <person name="Tivey A.R."/>
            <person name="Van Aken S."/>
            <person name="Walker D."/>
            <person name="Wanless D."/>
            <person name="Wang S."/>
            <person name="White B."/>
            <person name="White O."/>
            <person name="Whitehead S."/>
            <person name="Woodward J."/>
            <person name="Wortman J."/>
            <person name="Adams M.D."/>
            <person name="Embley T.M."/>
            <person name="Gull K."/>
            <person name="Ullu E."/>
            <person name="Barry J.D."/>
            <person name="Fairlamb A.H."/>
            <person name="Opperdoes F."/>
            <person name="Barrell B.G."/>
            <person name="Donelson J.E."/>
            <person name="Hall N."/>
            <person name="Fraser C.M."/>
            <person name="Melville S.E."/>
            <person name="El-Sayed N.M."/>
        </authorList>
    </citation>
    <scope>NUCLEOTIDE SEQUENCE [LARGE SCALE GENOMIC DNA]</scope>
    <source>
        <strain evidence="6 7">927/4 GUTat10.1</strain>
    </source>
</reference>
<feature type="chain" id="PRO_5004221818" description="Coiled-coil domain-containing protein" evidence="4">
    <location>
        <begin position="18"/>
        <end position="317"/>
    </location>
</feature>
<dbReference type="InterPro" id="IPR036910">
    <property type="entry name" value="HMG_box_dom_sf"/>
</dbReference>
<dbReference type="GO" id="GO:0006366">
    <property type="term" value="P:transcription by RNA polymerase II"/>
    <property type="evidence" value="ECO:0000318"/>
    <property type="project" value="GO_Central"/>
</dbReference>
<comment type="similarity">
    <text evidence="1">Belongs to the CCDC124 family.</text>
</comment>
<dbReference type="OrthoDB" id="76412at2759"/>
<protein>
    <recommendedName>
        <fullName evidence="5">Coiled-coil domain-containing protein</fullName>
    </recommendedName>
</protein>
<dbReference type="Pfam" id="PF06244">
    <property type="entry name" value="Ccdc124"/>
    <property type="match status" value="1"/>
</dbReference>
<keyword evidence="2" id="KW-0175">Coiled coil</keyword>
<dbReference type="InterPro" id="IPR010422">
    <property type="entry name" value="Ccdc124/Oxs1"/>
</dbReference>
<dbReference type="GO" id="GO:0005634">
    <property type="term" value="C:nucleus"/>
    <property type="evidence" value="ECO:0000318"/>
    <property type="project" value="GO_Central"/>
</dbReference>
<dbReference type="InParanoid" id="Q385Y1"/>
<evidence type="ECO:0000256" key="2">
    <source>
        <dbReference type="ARBA" id="ARBA00023054"/>
    </source>
</evidence>
<feature type="region of interest" description="Disordered" evidence="3">
    <location>
        <begin position="79"/>
        <end position="102"/>
    </location>
</feature>
<dbReference type="PaxDb" id="5691-EAN79400"/>
<dbReference type="EMBL" id="CH464491">
    <property type="protein sequence ID" value="EAN79400.1"/>
    <property type="molecule type" value="Genomic_DNA"/>
</dbReference>
<evidence type="ECO:0000259" key="5">
    <source>
        <dbReference type="Pfam" id="PF06244"/>
    </source>
</evidence>
<organism evidence="6 7">
    <name type="scientific">Trypanosoma brucei brucei (strain 927/4 GUTat10.1)</name>
    <dbReference type="NCBI Taxonomy" id="185431"/>
    <lineage>
        <taxon>Eukaryota</taxon>
        <taxon>Discoba</taxon>
        <taxon>Euglenozoa</taxon>
        <taxon>Kinetoplastea</taxon>
        <taxon>Metakinetoplastina</taxon>
        <taxon>Trypanosomatida</taxon>
        <taxon>Trypanosomatidae</taxon>
        <taxon>Trypanosoma</taxon>
    </lineage>
</organism>
<evidence type="ECO:0000256" key="3">
    <source>
        <dbReference type="SAM" id="MobiDB-lite"/>
    </source>
</evidence>
<reference evidence="6 7" key="1">
    <citation type="journal article" date="2005" name="Science">
        <title>Comparative genomics of trypanosomatid parasitic protozoa.</title>
        <authorList>
            <person name="El-Sayed N.M."/>
            <person name="Myler P.J."/>
            <person name="Blandin G."/>
            <person name="Berriman M."/>
            <person name="Crabtree J."/>
            <person name="Aggarwal G."/>
            <person name="Caler E."/>
            <person name="Renauld H."/>
            <person name="Worthey E.A."/>
            <person name="Hertz-Fowler C."/>
            <person name="Ghedin E."/>
            <person name="Peacock C."/>
            <person name="Bartholomeu D.C."/>
            <person name="Haas B.J."/>
            <person name="Tran A.N."/>
            <person name="Wortman J.R."/>
            <person name="Alsmark U.C."/>
            <person name="Angiuoli S."/>
            <person name="Anupama A."/>
            <person name="Badger J."/>
            <person name="Bringaud F."/>
            <person name="Cadag E."/>
            <person name="Carlton J.M."/>
            <person name="Cerqueira G.C."/>
            <person name="Creasy T."/>
            <person name="Delcher A.L."/>
            <person name="Djikeng A."/>
            <person name="Embley T.M."/>
            <person name="Hauser C."/>
            <person name="Ivens A.C."/>
            <person name="Kummerfeld S.K."/>
            <person name="Pereira-Leal J.B."/>
            <person name="Nilsson D."/>
            <person name="Peterson J."/>
            <person name="Salzberg S.L."/>
            <person name="Shallom J."/>
            <person name="Silva J.C."/>
            <person name="Sundaram J."/>
            <person name="Westenberger S."/>
            <person name="White O."/>
            <person name="Melville S.E."/>
            <person name="Donelson J.E."/>
            <person name="Andersson B."/>
            <person name="Stuart K.D."/>
            <person name="Hall N."/>
        </authorList>
    </citation>
    <scope>NUCLEOTIDE SEQUENCE [LARGE SCALE GENOMIC DNA]</scope>
    <source>
        <strain evidence="6 7">927/4 GUTat10.1</strain>
    </source>
</reference>
<feature type="compositionally biased region" description="Basic and acidic residues" evidence="3">
    <location>
        <begin position="286"/>
        <end position="303"/>
    </location>
</feature>
<dbReference type="GO" id="GO:0003713">
    <property type="term" value="F:transcription coactivator activity"/>
    <property type="evidence" value="ECO:0000318"/>
    <property type="project" value="GO_Central"/>
</dbReference>
<dbReference type="SUPFAM" id="SSF47095">
    <property type="entry name" value="HMG-box"/>
    <property type="match status" value="1"/>
</dbReference>
<gene>
    <name evidence="6" type="ORF">Tb11.02.1910</name>
</gene>
<sequence>MVGVPLLIALIFHCVLSRVWPSILTSYCVSFVLCNYRALLHSLFHLFDDASFRRKYWIFIMPSGAKANKFMNRHAVEAREREQERSAQIKAKKRQEEEDALWAESDAKALKKQAKQREAEEKAQRQAEQRALKKELLLQEEQELSAKVPQKVSRRQMQKDLSKVLADYDRKKQVEPRENQSQLAAGGAGDPSAGNLKKPGDWSKGGAVAEGPLNEALSALQLRNPGEQVVPEDRHIGKRARVLYRLFCEEQLPRLREERPGLRRSQYNDLLWEMWQKDPSNPFVQRNERRSADRLEQERRWIEGDDDEEGEEEDSGQ</sequence>
<dbReference type="InterPro" id="IPR054414">
    <property type="entry name" value="Ccdc124/Oxs1_C"/>
</dbReference>
<feature type="compositionally biased region" description="Acidic residues" evidence="3">
    <location>
        <begin position="304"/>
        <end position="317"/>
    </location>
</feature>
<evidence type="ECO:0000256" key="1">
    <source>
        <dbReference type="ARBA" id="ARBA00008296"/>
    </source>
</evidence>